<evidence type="ECO:0000259" key="11">
    <source>
        <dbReference type="PROSITE" id="PS50157"/>
    </source>
</evidence>
<gene>
    <name evidence="12" type="ORF">LUZ63_017935</name>
</gene>
<name>A0A9Q0C3C8_9POAL</name>
<dbReference type="PANTHER" id="PTHR26374">
    <property type="entry name" value="ZINC FINGER PROTEIN ZAT5"/>
    <property type="match status" value="1"/>
</dbReference>
<dbReference type="GO" id="GO:0005634">
    <property type="term" value="C:nucleus"/>
    <property type="evidence" value="ECO:0007669"/>
    <property type="project" value="UniProtKB-SubCell"/>
</dbReference>
<reference evidence="12" key="1">
    <citation type="journal article" date="2022" name="Cell">
        <title>Repeat-based holocentromeres influence genome architecture and karyotype evolution.</title>
        <authorList>
            <person name="Hofstatter P.G."/>
            <person name="Thangavel G."/>
            <person name="Lux T."/>
            <person name="Neumann P."/>
            <person name="Vondrak T."/>
            <person name="Novak P."/>
            <person name="Zhang M."/>
            <person name="Costa L."/>
            <person name="Castellani M."/>
            <person name="Scott A."/>
            <person name="Toegelov H."/>
            <person name="Fuchs J."/>
            <person name="Mata-Sucre Y."/>
            <person name="Dias Y."/>
            <person name="Vanzela A.L.L."/>
            <person name="Huettel B."/>
            <person name="Almeida C.C.S."/>
            <person name="Simkova H."/>
            <person name="Souza G."/>
            <person name="Pedrosa-Harand A."/>
            <person name="Macas J."/>
            <person name="Mayer K.F.X."/>
            <person name="Houben A."/>
            <person name="Marques A."/>
        </authorList>
    </citation>
    <scope>NUCLEOTIDE SEQUENCE</scope>
    <source>
        <strain evidence="12">RhyBre1mFocal</strain>
    </source>
</reference>
<evidence type="ECO:0000313" key="13">
    <source>
        <dbReference type="Proteomes" id="UP001151287"/>
    </source>
</evidence>
<evidence type="ECO:0000256" key="1">
    <source>
        <dbReference type="ARBA" id="ARBA00004123"/>
    </source>
</evidence>
<sequence length="137" mass="15146">MVINKAEAMDIRTDLSLACDYLTNQKKKSKPAEGVFACKTCNKEFASFQALGGHRTSHNRQKTRGQGADMKAKPRAHECTVCGMEFAMGQALGGHMRRHRPGSDSILESVQSDHFVMLDSDHPPSSNSLQLLQLFPQ</sequence>
<dbReference type="PANTHER" id="PTHR26374:SF456">
    <property type="entry name" value="ZINC FINGER PROTEIN ZAT5-LIKE"/>
    <property type="match status" value="1"/>
</dbReference>
<feature type="domain" description="C2H2-type" evidence="11">
    <location>
        <begin position="77"/>
        <end position="99"/>
    </location>
</feature>
<dbReference type="AlphaFoldDB" id="A0A9Q0C3C8"/>
<keyword evidence="8" id="KW-0539">Nucleus</keyword>
<dbReference type="OrthoDB" id="767246at2759"/>
<keyword evidence="6" id="KW-0805">Transcription regulation</keyword>
<proteinExistence type="predicted"/>
<evidence type="ECO:0000256" key="2">
    <source>
        <dbReference type="ARBA" id="ARBA00022723"/>
    </source>
</evidence>
<keyword evidence="5" id="KW-0862">Zinc</keyword>
<dbReference type="InterPro" id="IPR013087">
    <property type="entry name" value="Znf_C2H2_type"/>
</dbReference>
<dbReference type="PROSITE" id="PS50157">
    <property type="entry name" value="ZINC_FINGER_C2H2_2"/>
    <property type="match status" value="2"/>
</dbReference>
<keyword evidence="3" id="KW-0677">Repeat</keyword>
<dbReference type="Proteomes" id="UP001151287">
    <property type="component" value="Unassembled WGS sequence"/>
</dbReference>
<dbReference type="SUPFAM" id="SSF57667">
    <property type="entry name" value="beta-beta-alpha zinc fingers"/>
    <property type="match status" value="1"/>
</dbReference>
<evidence type="ECO:0000256" key="3">
    <source>
        <dbReference type="ARBA" id="ARBA00022737"/>
    </source>
</evidence>
<evidence type="ECO:0000256" key="7">
    <source>
        <dbReference type="ARBA" id="ARBA00023163"/>
    </source>
</evidence>
<evidence type="ECO:0000313" key="12">
    <source>
        <dbReference type="EMBL" id="KAJ1686545.1"/>
    </source>
</evidence>
<evidence type="ECO:0000256" key="6">
    <source>
        <dbReference type="ARBA" id="ARBA00023015"/>
    </source>
</evidence>
<dbReference type="PROSITE" id="PS00028">
    <property type="entry name" value="ZINC_FINGER_C2H2_1"/>
    <property type="match status" value="2"/>
</dbReference>
<evidence type="ECO:0000256" key="8">
    <source>
        <dbReference type="ARBA" id="ARBA00023242"/>
    </source>
</evidence>
<feature type="domain" description="C2H2-type" evidence="11">
    <location>
        <begin position="36"/>
        <end position="63"/>
    </location>
</feature>
<evidence type="ECO:0000256" key="10">
    <source>
        <dbReference type="SAM" id="MobiDB-lite"/>
    </source>
</evidence>
<evidence type="ECO:0000256" key="5">
    <source>
        <dbReference type="ARBA" id="ARBA00022833"/>
    </source>
</evidence>
<feature type="region of interest" description="Disordered" evidence="10">
    <location>
        <begin position="52"/>
        <end position="74"/>
    </location>
</feature>
<dbReference type="SMART" id="SM00355">
    <property type="entry name" value="ZnF_C2H2"/>
    <property type="match status" value="2"/>
</dbReference>
<evidence type="ECO:0000256" key="4">
    <source>
        <dbReference type="ARBA" id="ARBA00022771"/>
    </source>
</evidence>
<evidence type="ECO:0000256" key="9">
    <source>
        <dbReference type="PROSITE-ProRule" id="PRU00042"/>
    </source>
</evidence>
<dbReference type="InterPro" id="IPR036236">
    <property type="entry name" value="Znf_C2H2_sf"/>
</dbReference>
<comment type="subcellular location">
    <subcellularLocation>
        <location evidence="1">Nucleus</location>
    </subcellularLocation>
</comment>
<dbReference type="Gene3D" id="3.30.160.60">
    <property type="entry name" value="Classic Zinc Finger"/>
    <property type="match status" value="1"/>
</dbReference>
<accession>A0A9Q0C3C8</accession>
<keyword evidence="7" id="KW-0804">Transcription</keyword>
<protein>
    <recommendedName>
        <fullName evidence="11">C2H2-type domain-containing protein</fullName>
    </recommendedName>
</protein>
<dbReference type="GO" id="GO:0008270">
    <property type="term" value="F:zinc ion binding"/>
    <property type="evidence" value="ECO:0007669"/>
    <property type="project" value="UniProtKB-KW"/>
</dbReference>
<dbReference type="Pfam" id="PF13912">
    <property type="entry name" value="zf-C2H2_6"/>
    <property type="match status" value="2"/>
</dbReference>
<keyword evidence="4 9" id="KW-0863">Zinc-finger</keyword>
<organism evidence="12 13">
    <name type="scientific">Rhynchospora breviuscula</name>
    <dbReference type="NCBI Taxonomy" id="2022672"/>
    <lineage>
        <taxon>Eukaryota</taxon>
        <taxon>Viridiplantae</taxon>
        <taxon>Streptophyta</taxon>
        <taxon>Embryophyta</taxon>
        <taxon>Tracheophyta</taxon>
        <taxon>Spermatophyta</taxon>
        <taxon>Magnoliopsida</taxon>
        <taxon>Liliopsida</taxon>
        <taxon>Poales</taxon>
        <taxon>Cyperaceae</taxon>
        <taxon>Cyperoideae</taxon>
        <taxon>Rhynchosporeae</taxon>
        <taxon>Rhynchospora</taxon>
    </lineage>
</organism>
<dbReference type="EMBL" id="JAMQYH010000005">
    <property type="protein sequence ID" value="KAJ1686545.1"/>
    <property type="molecule type" value="Genomic_DNA"/>
</dbReference>
<keyword evidence="13" id="KW-1185">Reference proteome</keyword>
<comment type="caution">
    <text evidence="12">The sequence shown here is derived from an EMBL/GenBank/DDBJ whole genome shotgun (WGS) entry which is preliminary data.</text>
</comment>
<keyword evidence="2" id="KW-0479">Metal-binding</keyword>